<protein>
    <submittedName>
        <fullName evidence="1">Uncharacterized protein</fullName>
    </submittedName>
</protein>
<evidence type="ECO:0000313" key="2">
    <source>
        <dbReference type="Proteomes" id="UP001227964"/>
    </source>
</evidence>
<comment type="caution">
    <text evidence="1">The sequence shown here is derived from an EMBL/GenBank/DDBJ whole genome shotgun (WGS) entry which is preliminary data.</text>
</comment>
<keyword evidence="2" id="KW-1185">Reference proteome</keyword>
<gene>
    <name evidence="1" type="ORF">QPM17_21685</name>
</gene>
<dbReference type="Proteomes" id="UP001227964">
    <property type="component" value="Unassembled WGS sequence"/>
</dbReference>
<name>A0ABT7IHZ9_9GAMM</name>
<evidence type="ECO:0000313" key="1">
    <source>
        <dbReference type="EMBL" id="MDL0433761.1"/>
    </source>
</evidence>
<accession>A0ABT7IHZ9</accession>
<dbReference type="EMBL" id="JASSVS010000017">
    <property type="protein sequence ID" value="MDL0433761.1"/>
    <property type="molecule type" value="Genomic_DNA"/>
</dbReference>
<sequence length="55" mass="6012">MCGRCALYSDYPKLSASLRLPLAEPSVPLAQRYNVSPGTFITAVRRADDEAPLVM</sequence>
<reference evidence="1 2" key="1">
    <citation type="submission" date="2023-06" db="EMBL/GenBank/DDBJ databases">
        <title>Marinobacter azerbaijanicus a moderately halophilic, isolated from Urmia Lake in Azerbaijan region of Iran.</title>
        <authorList>
            <person name="Sanchez-Porro C."/>
            <person name="Aghdam E.M."/>
            <person name="Saheb S.M."/>
            <person name="Tarhriz V."/>
            <person name="Kazemi E."/>
            <person name="Ammozegar M.A."/>
            <person name="Ventosa A."/>
            <person name="Hejazi M.S."/>
        </authorList>
    </citation>
    <scope>NUCLEOTIDE SEQUENCE [LARGE SCALE GENOMIC DNA]</scope>
    <source>
        <strain evidence="1 2">TBZ242</strain>
    </source>
</reference>
<dbReference type="RefSeq" id="WP_285393816.1">
    <property type="nucleotide sequence ID" value="NZ_JASSVS010000017.1"/>
</dbReference>
<organism evidence="1 2">
    <name type="scientific">Marinobacter azerbaijanicus</name>
    <dbReference type="NCBI Taxonomy" id="3050455"/>
    <lineage>
        <taxon>Bacteria</taxon>
        <taxon>Pseudomonadati</taxon>
        <taxon>Pseudomonadota</taxon>
        <taxon>Gammaproteobacteria</taxon>
        <taxon>Pseudomonadales</taxon>
        <taxon>Marinobacteraceae</taxon>
        <taxon>Marinobacter</taxon>
    </lineage>
</organism>
<proteinExistence type="predicted"/>